<organism evidence="1">
    <name type="scientific">Pyricularia oryzae (strain Y34)</name>
    <name type="common">Rice blast fungus</name>
    <name type="synonym">Magnaporthe oryzae</name>
    <dbReference type="NCBI Taxonomy" id="1143189"/>
    <lineage>
        <taxon>Eukaryota</taxon>
        <taxon>Fungi</taxon>
        <taxon>Dikarya</taxon>
        <taxon>Ascomycota</taxon>
        <taxon>Pezizomycotina</taxon>
        <taxon>Sordariomycetes</taxon>
        <taxon>Sordariomycetidae</taxon>
        <taxon>Magnaporthales</taxon>
        <taxon>Pyriculariaceae</taxon>
        <taxon>Pyricularia</taxon>
    </lineage>
</organism>
<accession>A0AA97PR18</accession>
<dbReference type="AlphaFoldDB" id="A0AA97PR18"/>
<protein>
    <submittedName>
        <fullName evidence="1">Uncharacterized protein</fullName>
    </submittedName>
</protein>
<dbReference type="EMBL" id="JH793562">
    <property type="protein sequence ID" value="ELQ43538.1"/>
    <property type="molecule type" value="Genomic_DNA"/>
</dbReference>
<sequence>MTCFRVRTEKCAAVIGPGLAKPAAPRLLDLNVTNYLPPWIFY</sequence>
<dbReference type="Proteomes" id="UP000011086">
    <property type="component" value="Unassembled WGS sequence"/>
</dbReference>
<name>A0AA97PR18_PYRO3</name>
<proteinExistence type="predicted"/>
<gene>
    <name evidence="1" type="ORF">OOU_Y34scaffold00147g20</name>
</gene>
<evidence type="ECO:0000313" key="1">
    <source>
        <dbReference type="EMBL" id="ELQ43538.1"/>
    </source>
</evidence>
<reference evidence="1" key="1">
    <citation type="journal article" date="2012" name="PLoS Genet.">
        <title>Comparative analysis of the genomes of two field isolates of the rice blast fungus Magnaporthe oryzae.</title>
        <authorList>
            <person name="Xue M."/>
            <person name="Yang J."/>
            <person name="Li Z."/>
            <person name="Hu S."/>
            <person name="Yao N."/>
            <person name="Dean R.A."/>
            <person name="Zhao W."/>
            <person name="Shen M."/>
            <person name="Zhang H."/>
            <person name="Li C."/>
            <person name="Liu L."/>
            <person name="Cao L."/>
            <person name="Xu X."/>
            <person name="Xing Y."/>
            <person name="Hsiang T."/>
            <person name="Zhang Z."/>
            <person name="Xu J.R."/>
            <person name="Peng Y.L."/>
        </authorList>
    </citation>
    <scope>NUCLEOTIDE SEQUENCE</scope>
    <source>
        <strain evidence="1">Y34</strain>
    </source>
</reference>